<keyword evidence="3" id="KW-0233">DNA recombination</keyword>
<feature type="region of interest" description="Disordered" evidence="7">
    <location>
        <begin position="1"/>
        <end position="115"/>
    </location>
</feature>
<evidence type="ECO:0000256" key="5">
    <source>
        <dbReference type="ARBA" id="ARBA00023254"/>
    </source>
</evidence>
<dbReference type="InterPro" id="IPR010776">
    <property type="entry name" value="Hop2_WH_dom"/>
</dbReference>
<reference evidence="9" key="1">
    <citation type="submission" date="2024-01" db="EMBL/GenBank/DDBJ databases">
        <authorList>
            <person name="Webb A."/>
        </authorList>
    </citation>
    <scope>NUCLEOTIDE SEQUENCE</scope>
    <source>
        <strain evidence="9">Pm1</strain>
    </source>
</reference>
<protein>
    <recommendedName>
        <fullName evidence="8">Homologous-pairing protein 2 winged helix domain-containing protein</fullName>
    </recommendedName>
</protein>
<dbReference type="PANTHER" id="PTHR15938:SF0">
    <property type="entry name" value="HOMOLOGOUS-PAIRING PROTEIN 2 HOMOLOG"/>
    <property type="match status" value="1"/>
</dbReference>
<keyword evidence="6" id="KW-0175">Coiled coil</keyword>
<sequence>MSDLDDDEFSLGDDSSEAEVSSALEEEEEEGSEGGSEAEEDEAVASDASISGKRAAHTVKKAEVARTNSRGAKRAQNDVKLSSRSKMGRKSDPSEKIAATKGKTVAVPTKSPISSKPKALTAANAEAAVLDYMRKTNRPYSLLNVLENMHRVIAKPSLTTLLDNLVAKKELVSKTYGKAKIYFVNQENLPVPSEQERVALEEQIKAVTAECTALEQQLKKAETTLAGLASQISDTDLDTMLTQLDEEAAALEKKIKTLDQQDRAPLSPGRKETLKRKFATYRTAWVARKRIAMDGINQIADGMEKKPKVVLDLVGLETDEEAGIKELPRI</sequence>
<dbReference type="PANTHER" id="PTHR15938">
    <property type="entry name" value="TBP-1 INTERACTING PROTEIN"/>
    <property type="match status" value="1"/>
</dbReference>
<gene>
    <name evidence="9" type="ORF">PM001_LOCUS12944</name>
</gene>
<organism evidence="9 10">
    <name type="scientific">Peronospora matthiolae</name>
    <dbReference type="NCBI Taxonomy" id="2874970"/>
    <lineage>
        <taxon>Eukaryota</taxon>
        <taxon>Sar</taxon>
        <taxon>Stramenopiles</taxon>
        <taxon>Oomycota</taxon>
        <taxon>Peronosporomycetes</taxon>
        <taxon>Peronosporales</taxon>
        <taxon>Peronosporaceae</taxon>
        <taxon>Peronospora</taxon>
    </lineage>
</organism>
<dbReference type="GO" id="GO:0010774">
    <property type="term" value="P:meiotic strand invasion involved in reciprocal meiotic recombination"/>
    <property type="evidence" value="ECO:0007669"/>
    <property type="project" value="TreeGrafter"/>
</dbReference>
<dbReference type="Pfam" id="PF07106">
    <property type="entry name" value="WHD_TBPIP"/>
    <property type="match status" value="1"/>
</dbReference>
<comment type="similarity">
    <text evidence="2">Belongs to the HOP2 family.</text>
</comment>
<evidence type="ECO:0000256" key="3">
    <source>
        <dbReference type="ARBA" id="ARBA00023172"/>
    </source>
</evidence>
<evidence type="ECO:0000259" key="8">
    <source>
        <dbReference type="Pfam" id="PF07106"/>
    </source>
</evidence>
<dbReference type="AlphaFoldDB" id="A0AAV1U3J4"/>
<dbReference type="GO" id="GO:0120231">
    <property type="term" value="C:DNA recombinase auxiliary factor complex"/>
    <property type="evidence" value="ECO:0007669"/>
    <property type="project" value="TreeGrafter"/>
</dbReference>
<evidence type="ECO:0000313" key="9">
    <source>
        <dbReference type="EMBL" id="CAK7927794.1"/>
    </source>
</evidence>
<dbReference type="Gene3D" id="1.10.10.10">
    <property type="entry name" value="Winged helix-like DNA-binding domain superfamily/Winged helix DNA-binding domain"/>
    <property type="match status" value="1"/>
</dbReference>
<proteinExistence type="inferred from homology"/>
<keyword evidence="5" id="KW-0469">Meiosis</keyword>
<dbReference type="EMBL" id="CAKLBY020000116">
    <property type="protein sequence ID" value="CAK7927794.1"/>
    <property type="molecule type" value="Genomic_DNA"/>
</dbReference>
<keyword evidence="4" id="KW-0539">Nucleus</keyword>
<evidence type="ECO:0000256" key="7">
    <source>
        <dbReference type="SAM" id="MobiDB-lite"/>
    </source>
</evidence>
<evidence type="ECO:0000256" key="2">
    <source>
        <dbReference type="ARBA" id="ARBA00007922"/>
    </source>
</evidence>
<feature type="compositionally biased region" description="Acidic residues" evidence="7">
    <location>
        <begin position="1"/>
        <end position="17"/>
    </location>
</feature>
<name>A0AAV1U3J4_9STRA</name>
<feature type="compositionally biased region" description="Acidic residues" evidence="7">
    <location>
        <begin position="24"/>
        <end position="44"/>
    </location>
</feature>
<dbReference type="GO" id="GO:0000794">
    <property type="term" value="C:condensed nuclear chromosome"/>
    <property type="evidence" value="ECO:0007669"/>
    <property type="project" value="TreeGrafter"/>
</dbReference>
<comment type="caution">
    <text evidence="9">The sequence shown here is derived from an EMBL/GenBank/DDBJ whole genome shotgun (WGS) entry which is preliminary data.</text>
</comment>
<evidence type="ECO:0000313" key="10">
    <source>
        <dbReference type="Proteomes" id="UP001162060"/>
    </source>
</evidence>
<dbReference type="GO" id="GO:0000709">
    <property type="term" value="P:meiotic joint molecule formation"/>
    <property type="evidence" value="ECO:0007669"/>
    <property type="project" value="TreeGrafter"/>
</dbReference>
<dbReference type="Gene3D" id="1.20.5.340">
    <property type="match status" value="1"/>
</dbReference>
<dbReference type="GO" id="GO:0120230">
    <property type="term" value="F:recombinase activator activity"/>
    <property type="evidence" value="ECO:0007669"/>
    <property type="project" value="TreeGrafter"/>
</dbReference>
<dbReference type="InterPro" id="IPR036388">
    <property type="entry name" value="WH-like_DNA-bd_sf"/>
</dbReference>
<feature type="coiled-coil region" evidence="6">
    <location>
        <begin position="197"/>
        <end position="261"/>
    </location>
</feature>
<dbReference type="Proteomes" id="UP001162060">
    <property type="component" value="Unassembled WGS sequence"/>
</dbReference>
<accession>A0AAV1U3J4</accession>
<dbReference type="GO" id="GO:0003690">
    <property type="term" value="F:double-stranded DNA binding"/>
    <property type="evidence" value="ECO:0007669"/>
    <property type="project" value="TreeGrafter"/>
</dbReference>
<evidence type="ECO:0000256" key="1">
    <source>
        <dbReference type="ARBA" id="ARBA00004123"/>
    </source>
</evidence>
<dbReference type="GO" id="GO:0007129">
    <property type="term" value="P:homologous chromosome pairing at meiosis"/>
    <property type="evidence" value="ECO:0007669"/>
    <property type="project" value="TreeGrafter"/>
</dbReference>
<evidence type="ECO:0000256" key="6">
    <source>
        <dbReference type="SAM" id="Coils"/>
    </source>
</evidence>
<comment type="subcellular location">
    <subcellularLocation>
        <location evidence="1">Nucleus</location>
    </subcellularLocation>
</comment>
<evidence type="ECO:0000256" key="4">
    <source>
        <dbReference type="ARBA" id="ARBA00023242"/>
    </source>
</evidence>
<feature type="domain" description="Homologous-pairing protein 2 winged helix" evidence="8">
    <location>
        <begin position="124"/>
        <end position="185"/>
    </location>
</feature>